<feature type="region of interest" description="Disordered" evidence="1">
    <location>
        <begin position="46"/>
        <end position="93"/>
    </location>
</feature>
<comment type="caution">
    <text evidence="2">The sequence shown here is derived from an EMBL/GenBank/DDBJ whole genome shotgun (WGS) entry which is preliminary data.</text>
</comment>
<reference evidence="2 3" key="1">
    <citation type="submission" date="2019-08" db="EMBL/GenBank/DDBJ databases">
        <title>A chromosome-level genome assembly, high-density linkage maps, and genome scans reveal the genomic architecture of hybrid incompatibilities underlying speciation via character displacement in darters (Percidae: Etheostominae).</title>
        <authorList>
            <person name="Moran R.L."/>
            <person name="Catchen J.M."/>
            <person name="Fuller R.C."/>
        </authorList>
    </citation>
    <scope>NUCLEOTIDE SEQUENCE [LARGE SCALE GENOMIC DNA]</scope>
    <source>
        <strain evidence="2">EspeVRDwgs_2016</strain>
        <tissue evidence="2">Muscle</tissue>
    </source>
</reference>
<protein>
    <submittedName>
        <fullName evidence="2">Uncharacterized protein</fullName>
    </submittedName>
</protein>
<proteinExistence type="predicted"/>
<feature type="compositionally biased region" description="Polar residues" evidence="1">
    <location>
        <begin position="75"/>
        <end position="85"/>
    </location>
</feature>
<keyword evidence="3" id="KW-1185">Reference proteome</keyword>
<accession>A0A5J5CET3</accession>
<organism evidence="2 3">
    <name type="scientific">Etheostoma spectabile</name>
    <name type="common">orangethroat darter</name>
    <dbReference type="NCBI Taxonomy" id="54343"/>
    <lineage>
        <taxon>Eukaryota</taxon>
        <taxon>Metazoa</taxon>
        <taxon>Chordata</taxon>
        <taxon>Craniata</taxon>
        <taxon>Vertebrata</taxon>
        <taxon>Euteleostomi</taxon>
        <taxon>Actinopterygii</taxon>
        <taxon>Neopterygii</taxon>
        <taxon>Teleostei</taxon>
        <taxon>Neoteleostei</taxon>
        <taxon>Acanthomorphata</taxon>
        <taxon>Eupercaria</taxon>
        <taxon>Perciformes</taxon>
        <taxon>Percoidei</taxon>
        <taxon>Percidae</taxon>
        <taxon>Etheostomatinae</taxon>
        <taxon>Etheostoma</taxon>
    </lineage>
</organism>
<gene>
    <name evidence="2" type="ORF">FQN60_016773</name>
</gene>
<evidence type="ECO:0000313" key="3">
    <source>
        <dbReference type="Proteomes" id="UP000327493"/>
    </source>
</evidence>
<dbReference type="EMBL" id="VOFY01000059">
    <property type="protein sequence ID" value="KAA8578961.1"/>
    <property type="molecule type" value="Genomic_DNA"/>
</dbReference>
<dbReference type="AlphaFoldDB" id="A0A5J5CET3"/>
<name>A0A5J5CET3_9PERO</name>
<sequence length="142" mass="15664">MQYNRTPFRCLAFISLSGAENSSSDSKDKSTAHLLLLVVVRPPDQHFDTGANTSRHHTTGVRPANGSGRNRKSCQENNKTTTGRKMSSAHSSSQSAVFSPLTVDASQLFEHVSSPMYTALFQKACPSQRRKIYCSVYINHSL</sequence>
<dbReference type="Proteomes" id="UP000327493">
    <property type="component" value="Unassembled WGS sequence"/>
</dbReference>
<evidence type="ECO:0000313" key="2">
    <source>
        <dbReference type="EMBL" id="KAA8578961.1"/>
    </source>
</evidence>
<evidence type="ECO:0000256" key="1">
    <source>
        <dbReference type="SAM" id="MobiDB-lite"/>
    </source>
</evidence>
<feature type="non-terminal residue" evidence="2">
    <location>
        <position position="142"/>
    </location>
</feature>